<feature type="region of interest" description="Disordered" evidence="5">
    <location>
        <begin position="411"/>
        <end position="438"/>
    </location>
</feature>
<dbReference type="Gene3D" id="3.30.40.10">
    <property type="entry name" value="Zinc/RING finger domain, C3HC4 (zinc finger)"/>
    <property type="match status" value="1"/>
</dbReference>
<protein>
    <recommendedName>
        <fullName evidence="6">FYVE-type domain-containing protein</fullName>
    </recommendedName>
</protein>
<evidence type="ECO:0000259" key="6">
    <source>
        <dbReference type="PROSITE" id="PS50178"/>
    </source>
</evidence>
<feature type="region of interest" description="Disordered" evidence="5">
    <location>
        <begin position="94"/>
        <end position="129"/>
    </location>
</feature>
<dbReference type="Proteomes" id="UP000030693">
    <property type="component" value="Unassembled WGS sequence"/>
</dbReference>
<dbReference type="AlphaFoldDB" id="A0A058ZBK2"/>
<proteinExistence type="predicted"/>
<dbReference type="eggNOG" id="KOG1729">
    <property type="taxonomic scope" value="Eukaryota"/>
</dbReference>
<evidence type="ECO:0000313" key="7">
    <source>
        <dbReference type="EMBL" id="KCV71779.1"/>
    </source>
</evidence>
<dbReference type="PROSITE" id="PS50178">
    <property type="entry name" value="ZF_FYVE"/>
    <property type="match status" value="1"/>
</dbReference>
<dbReference type="GeneID" id="20525922"/>
<accession>A0A058ZBK2</accession>
<dbReference type="SUPFAM" id="SSF57903">
    <property type="entry name" value="FYVE/PHD zinc finger"/>
    <property type="match status" value="1"/>
</dbReference>
<keyword evidence="3" id="KW-0862">Zinc</keyword>
<feature type="region of interest" description="Disordered" evidence="5">
    <location>
        <begin position="1"/>
        <end position="35"/>
    </location>
</feature>
<reference evidence="7" key="1">
    <citation type="submission" date="2013-04" db="EMBL/GenBank/DDBJ databases">
        <title>The Genome Sequence of Fonticula alba ATCC 38817.</title>
        <authorList>
            <consortium name="The Broad Institute Genomics Platform"/>
            <person name="Russ C."/>
            <person name="Cuomo C."/>
            <person name="Burger G."/>
            <person name="Gray M.W."/>
            <person name="Holland P.W.H."/>
            <person name="King N."/>
            <person name="Lang F.B.F."/>
            <person name="Roger A.J."/>
            <person name="Ruiz-Trillo I."/>
            <person name="Brown M."/>
            <person name="Walker B."/>
            <person name="Young S."/>
            <person name="Zeng Q."/>
            <person name="Gargeya S."/>
            <person name="Fitzgerald M."/>
            <person name="Haas B."/>
            <person name="Abouelleil A."/>
            <person name="Allen A.W."/>
            <person name="Alvarado L."/>
            <person name="Arachchi H.M."/>
            <person name="Berlin A.M."/>
            <person name="Chapman S.B."/>
            <person name="Gainer-Dewar J."/>
            <person name="Goldberg J."/>
            <person name="Griggs A."/>
            <person name="Gujja S."/>
            <person name="Hansen M."/>
            <person name="Howarth C."/>
            <person name="Imamovic A."/>
            <person name="Ireland A."/>
            <person name="Larimer J."/>
            <person name="McCowan C."/>
            <person name="Murphy C."/>
            <person name="Pearson M."/>
            <person name="Poon T.W."/>
            <person name="Priest M."/>
            <person name="Roberts A."/>
            <person name="Saif S."/>
            <person name="Shea T."/>
            <person name="Sisk P."/>
            <person name="Sykes S."/>
            <person name="Wortman J."/>
            <person name="Nusbaum C."/>
            <person name="Birren B."/>
        </authorList>
    </citation>
    <scope>NUCLEOTIDE SEQUENCE [LARGE SCALE GENOMIC DNA]</scope>
    <source>
        <strain evidence="7">ATCC 38817</strain>
    </source>
</reference>
<dbReference type="OrthoDB" id="10018316at2759"/>
<dbReference type="InterPro" id="IPR000306">
    <property type="entry name" value="Znf_FYVE"/>
</dbReference>
<dbReference type="InterPro" id="IPR017455">
    <property type="entry name" value="Znf_FYVE-rel"/>
</dbReference>
<evidence type="ECO:0000256" key="2">
    <source>
        <dbReference type="ARBA" id="ARBA00022771"/>
    </source>
</evidence>
<dbReference type="PANTHER" id="PTHR23164:SF30">
    <property type="entry name" value="EARLY ENDOSOME ANTIGEN 1"/>
    <property type="match status" value="1"/>
</dbReference>
<keyword evidence="8" id="KW-1185">Reference proteome</keyword>
<sequence length="438" mass="44561">MSLPSHLSGSPYGDQGQGHGAGPVVPHPAAPHLPQSRYHANQAPALAPAPQYLPQYPGLGGTAPPSPMMVNAPALGAGASPTGSAAAFSSPFMPDGMVGSPGPNSAGSGSATGSTSSLGRSAGSTSGRGTLTEDLAALGLGYGAGGGQPTDSPTREHWVPDQEALVCGDGRVIGGCGRTFGLLRDRRHHCRRCGGVYCSSCARFRIVLDAQATFVAVDRRLIGSRSVPTVRSCQPCYLDFYRYIDAAEMLAAQAGDAQFLTKSASSLLYSDPDLVSQSSESSSFDASSGAFPSQLPGAGAGAGRSLSTSSAASAEAAIATAGQLAPVPLPPMSQHSEAAAGGAPSPAPTPTGSPVPFVSTDPTGEQRFCLSSNPCSPDWPCKAHRADYPCTAENPCSFSFPCAISPKCSGADPRGFRPRRSTTDVLRSLESSEAWSTF</sequence>
<evidence type="ECO:0000313" key="8">
    <source>
        <dbReference type="Proteomes" id="UP000030693"/>
    </source>
</evidence>
<keyword evidence="1" id="KW-0479">Metal-binding</keyword>
<dbReference type="STRING" id="691883.A0A058ZBK2"/>
<feature type="compositionally biased region" description="Polar residues" evidence="5">
    <location>
        <begin position="423"/>
        <end position="438"/>
    </location>
</feature>
<dbReference type="RefSeq" id="XP_009493357.1">
    <property type="nucleotide sequence ID" value="XM_009495082.1"/>
</dbReference>
<feature type="region of interest" description="Disordered" evidence="5">
    <location>
        <begin position="325"/>
        <end position="360"/>
    </location>
</feature>
<dbReference type="Pfam" id="PF01363">
    <property type="entry name" value="FYVE"/>
    <property type="match status" value="1"/>
</dbReference>
<dbReference type="GO" id="GO:0008270">
    <property type="term" value="F:zinc ion binding"/>
    <property type="evidence" value="ECO:0007669"/>
    <property type="project" value="UniProtKB-KW"/>
</dbReference>
<evidence type="ECO:0000256" key="3">
    <source>
        <dbReference type="ARBA" id="ARBA00022833"/>
    </source>
</evidence>
<feature type="domain" description="FYVE-type" evidence="6">
    <location>
        <begin position="176"/>
        <end position="241"/>
    </location>
</feature>
<evidence type="ECO:0000256" key="1">
    <source>
        <dbReference type="ARBA" id="ARBA00022723"/>
    </source>
</evidence>
<gene>
    <name evidence="7" type="ORF">H696_01197</name>
</gene>
<name>A0A058ZBK2_FONAL</name>
<dbReference type="InterPro" id="IPR011011">
    <property type="entry name" value="Znf_FYVE_PHD"/>
</dbReference>
<evidence type="ECO:0000256" key="5">
    <source>
        <dbReference type="SAM" id="MobiDB-lite"/>
    </source>
</evidence>
<keyword evidence="2 4" id="KW-0863">Zinc-finger</keyword>
<organism evidence="7">
    <name type="scientific">Fonticula alba</name>
    <name type="common">Slime mold</name>
    <dbReference type="NCBI Taxonomy" id="691883"/>
    <lineage>
        <taxon>Eukaryota</taxon>
        <taxon>Rotosphaerida</taxon>
        <taxon>Fonticulaceae</taxon>
        <taxon>Fonticula</taxon>
    </lineage>
</organism>
<dbReference type="PANTHER" id="PTHR23164">
    <property type="entry name" value="EARLY ENDOSOME ANTIGEN 1"/>
    <property type="match status" value="1"/>
</dbReference>
<feature type="compositionally biased region" description="Low complexity" evidence="5">
    <location>
        <begin position="100"/>
        <end position="129"/>
    </location>
</feature>
<evidence type="ECO:0000256" key="4">
    <source>
        <dbReference type="PROSITE-ProRule" id="PRU00091"/>
    </source>
</evidence>
<dbReference type="EMBL" id="KB932202">
    <property type="protein sequence ID" value="KCV71779.1"/>
    <property type="molecule type" value="Genomic_DNA"/>
</dbReference>
<dbReference type="SMART" id="SM00064">
    <property type="entry name" value="FYVE"/>
    <property type="match status" value="1"/>
</dbReference>
<dbReference type="InterPro" id="IPR013083">
    <property type="entry name" value="Znf_RING/FYVE/PHD"/>
</dbReference>